<feature type="domain" description="RNA polymerase sigma-70 region 2" evidence="6">
    <location>
        <begin position="4"/>
        <end position="72"/>
    </location>
</feature>
<dbReference type="InterPro" id="IPR014284">
    <property type="entry name" value="RNA_pol_sigma-70_dom"/>
</dbReference>
<dbReference type="PANTHER" id="PTHR30385:SF7">
    <property type="entry name" value="RNA POLYMERASE SIGMA FACTOR FLIA"/>
    <property type="match status" value="1"/>
</dbReference>
<dbReference type="SUPFAM" id="SSF88659">
    <property type="entry name" value="Sigma3 and sigma4 domains of RNA polymerase sigma factors"/>
    <property type="match status" value="2"/>
</dbReference>
<dbReference type="EMBL" id="BARV01036702">
    <property type="protein sequence ID" value="GAI56489.1"/>
    <property type="molecule type" value="Genomic_DNA"/>
</dbReference>
<dbReference type="PANTHER" id="PTHR30385">
    <property type="entry name" value="SIGMA FACTOR F FLAGELLAR"/>
    <property type="match status" value="1"/>
</dbReference>
<dbReference type="SUPFAM" id="SSF88946">
    <property type="entry name" value="Sigma2 domain of RNA polymerase sigma factors"/>
    <property type="match status" value="1"/>
</dbReference>
<feature type="domain" description="RNA polymerase sigma-70 region 3" evidence="5">
    <location>
        <begin position="82"/>
        <end position="162"/>
    </location>
</feature>
<keyword evidence="2" id="KW-0731">Sigma factor</keyword>
<feature type="non-terminal residue" evidence="8">
    <location>
        <position position="226"/>
    </location>
</feature>
<dbReference type="GO" id="GO:0006352">
    <property type="term" value="P:DNA-templated transcription initiation"/>
    <property type="evidence" value="ECO:0007669"/>
    <property type="project" value="InterPro"/>
</dbReference>
<sequence length="226" mass="26237">ERAIKEFLPLVYYVVNRIPLPVTDVITREDLEQSAIHGLLEAIDRFDEDRQVKFKTFAYKRIYGAVIDAIRQVRILSRTKLERLMEVQNIIEKLTQELHREPSTEEVCEVADISQNEYSELLVAGQMSFATFSLDDPIAGERDTSLRQIDLLADVESEDPEKAYMIDNLKSRLVNLLKEMPERERLILALYYYENLTLVEIGQILNISESRVSQIMSKTLVQLRSQ</sequence>
<protein>
    <recommendedName>
        <fullName evidence="9">RNA polymerase sigma-70 domain-containing protein</fullName>
    </recommendedName>
</protein>
<dbReference type="NCBIfam" id="TIGR02937">
    <property type="entry name" value="sigma70-ECF"/>
    <property type="match status" value="1"/>
</dbReference>
<evidence type="ECO:0000256" key="1">
    <source>
        <dbReference type="ARBA" id="ARBA00023015"/>
    </source>
</evidence>
<dbReference type="Gene3D" id="1.20.140.160">
    <property type="match status" value="1"/>
</dbReference>
<dbReference type="GO" id="GO:0003677">
    <property type="term" value="F:DNA binding"/>
    <property type="evidence" value="ECO:0007669"/>
    <property type="project" value="UniProtKB-KW"/>
</dbReference>
<dbReference type="PRINTS" id="PR00046">
    <property type="entry name" value="SIGMA70FCT"/>
</dbReference>
<dbReference type="Gene3D" id="1.10.1740.10">
    <property type="match status" value="1"/>
</dbReference>
<evidence type="ECO:0000256" key="4">
    <source>
        <dbReference type="ARBA" id="ARBA00023163"/>
    </source>
</evidence>
<keyword evidence="3" id="KW-0238">DNA-binding</keyword>
<accession>X1RLV5</accession>
<keyword evidence="4" id="KW-0804">Transcription</keyword>
<keyword evidence="1" id="KW-0805">Transcription regulation</keyword>
<evidence type="ECO:0000313" key="8">
    <source>
        <dbReference type="EMBL" id="GAI56489.1"/>
    </source>
</evidence>
<feature type="non-terminal residue" evidence="8">
    <location>
        <position position="1"/>
    </location>
</feature>
<dbReference type="GO" id="GO:0003899">
    <property type="term" value="F:DNA-directed RNA polymerase activity"/>
    <property type="evidence" value="ECO:0007669"/>
    <property type="project" value="InterPro"/>
</dbReference>
<dbReference type="InterPro" id="IPR013324">
    <property type="entry name" value="RNA_pol_sigma_r3/r4-like"/>
</dbReference>
<dbReference type="InterPro" id="IPR012845">
    <property type="entry name" value="RNA_pol_sigma_FliA_WhiG"/>
</dbReference>
<dbReference type="NCBIfam" id="TIGR02479">
    <property type="entry name" value="FliA_WhiG"/>
    <property type="match status" value="1"/>
</dbReference>
<dbReference type="InterPro" id="IPR007630">
    <property type="entry name" value="RNA_pol_sigma70_r4"/>
</dbReference>
<evidence type="ECO:0000259" key="6">
    <source>
        <dbReference type="Pfam" id="PF04542"/>
    </source>
</evidence>
<evidence type="ECO:0000259" key="7">
    <source>
        <dbReference type="Pfam" id="PF04545"/>
    </source>
</evidence>
<dbReference type="GO" id="GO:0016987">
    <property type="term" value="F:sigma factor activity"/>
    <property type="evidence" value="ECO:0007669"/>
    <property type="project" value="UniProtKB-KW"/>
</dbReference>
<dbReference type="InterPro" id="IPR007627">
    <property type="entry name" value="RNA_pol_sigma70_r2"/>
</dbReference>
<feature type="domain" description="RNA polymerase sigma-70 region 4" evidence="7">
    <location>
        <begin position="176"/>
        <end position="224"/>
    </location>
</feature>
<gene>
    <name evidence="8" type="ORF">S06H3_56960</name>
</gene>
<evidence type="ECO:0000256" key="3">
    <source>
        <dbReference type="ARBA" id="ARBA00023125"/>
    </source>
</evidence>
<organism evidence="8">
    <name type="scientific">marine sediment metagenome</name>
    <dbReference type="NCBI Taxonomy" id="412755"/>
    <lineage>
        <taxon>unclassified sequences</taxon>
        <taxon>metagenomes</taxon>
        <taxon>ecological metagenomes</taxon>
    </lineage>
</organism>
<comment type="caution">
    <text evidence="8">The sequence shown here is derived from an EMBL/GenBank/DDBJ whole genome shotgun (WGS) entry which is preliminary data.</text>
</comment>
<proteinExistence type="predicted"/>
<dbReference type="InterPro" id="IPR013325">
    <property type="entry name" value="RNA_pol_sigma_r2"/>
</dbReference>
<evidence type="ECO:0008006" key="9">
    <source>
        <dbReference type="Google" id="ProtNLM"/>
    </source>
</evidence>
<reference evidence="8" key="1">
    <citation type="journal article" date="2014" name="Front. Microbiol.">
        <title>High frequency of phylogenetically diverse reductive dehalogenase-homologous genes in deep subseafloor sedimentary metagenomes.</title>
        <authorList>
            <person name="Kawai M."/>
            <person name="Futagami T."/>
            <person name="Toyoda A."/>
            <person name="Takaki Y."/>
            <person name="Nishi S."/>
            <person name="Hori S."/>
            <person name="Arai W."/>
            <person name="Tsubouchi T."/>
            <person name="Morono Y."/>
            <person name="Uchiyama I."/>
            <person name="Ito T."/>
            <person name="Fujiyama A."/>
            <person name="Inagaki F."/>
            <person name="Takami H."/>
        </authorList>
    </citation>
    <scope>NUCLEOTIDE SEQUENCE</scope>
    <source>
        <strain evidence="8">Expedition CK06-06</strain>
    </source>
</reference>
<dbReference type="CDD" id="cd06171">
    <property type="entry name" value="Sigma70_r4"/>
    <property type="match status" value="1"/>
</dbReference>
<dbReference type="InterPro" id="IPR007624">
    <property type="entry name" value="RNA_pol_sigma70_r3"/>
</dbReference>
<dbReference type="Pfam" id="PF04545">
    <property type="entry name" value="Sigma70_r4"/>
    <property type="match status" value="1"/>
</dbReference>
<dbReference type="Pfam" id="PF04542">
    <property type="entry name" value="Sigma70_r2"/>
    <property type="match status" value="1"/>
</dbReference>
<name>X1RLV5_9ZZZZ</name>
<dbReference type="AlphaFoldDB" id="X1RLV5"/>
<evidence type="ECO:0000256" key="2">
    <source>
        <dbReference type="ARBA" id="ARBA00023082"/>
    </source>
</evidence>
<evidence type="ECO:0000259" key="5">
    <source>
        <dbReference type="Pfam" id="PF04539"/>
    </source>
</evidence>
<dbReference type="InterPro" id="IPR000943">
    <property type="entry name" value="RNA_pol_sigma70"/>
</dbReference>
<dbReference type="Pfam" id="PF04539">
    <property type="entry name" value="Sigma70_r3"/>
    <property type="match status" value="1"/>
</dbReference>